<dbReference type="SMART" id="SM00408">
    <property type="entry name" value="IGc2"/>
    <property type="match status" value="3"/>
</dbReference>
<dbReference type="InterPro" id="IPR007110">
    <property type="entry name" value="Ig-like_dom"/>
</dbReference>
<evidence type="ECO:0000313" key="6">
    <source>
        <dbReference type="Proteomes" id="UP000747542"/>
    </source>
</evidence>
<dbReference type="InterPro" id="IPR003598">
    <property type="entry name" value="Ig_sub2"/>
</dbReference>
<feature type="domain" description="Ig-like" evidence="4">
    <location>
        <begin position="93"/>
        <end position="186"/>
    </location>
</feature>
<comment type="subcellular location">
    <subcellularLocation>
        <location evidence="1">Membrane</location>
        <topology evidence="1">Single-pass membrane protein</topology>
    </subcellularLocation>
</comment>
<keyword evidence="3" id="KW-1015">Disulfide bond</keyword>
<evidence type="ECO:0000259" key="4">
    <source>
        <dbReference type="PROSITE" id="PS50835"/>
    </source>
</evidence>
<name>A0A8J5N6V6_HOMAM</name>
<dbReference type="Gene3D" id="2.60.40.10">
    <property type="entry name" value="Immunoglobulins"/>
    <property type="match status" value="4"/>
</dbReference>
<dbReference type="InterPro" id="IPR003599">
    <property type="entry name" value="Ig_sub"/>
</dbReference>
<dbReference type="AlphaFoldDB" id="A0A8J5N6V6"/>
<dbReference type="SUPFAM" id="SSF48726">
    <property type="entry name" value="Immunoglobulin"/>
    <property type="match status" value="3"/>
</dbReference>
<evidence type="ECO:0000256" key="2">
    <source>
        <dbReference type="ARBA" id="ARBA00023136"/>
    </source>
</evidence>
<evidence type="ECO:0000256" key="1">
    <source>
        <dbReference type="ARBA" id="ARBA00004167"/>
    </source>
</evidence>
<gene>
    <name evidence="5" type="primary">Hmcn1-L2</name>
    <name evidence="5" type="ORF">Hamer_G003224</name>
</gene>
<dbReference type="SMART" id="SM00409">
    <property type="entry name" value="IG"/>
    <property type="match status" value="3"/>
</dbReference>
<organism evidence="5 6">
    <name type="scientific">Homarus americanus</name>
    <name type="common">American lobster</name>
    <dbReference type="NCBI Taxonomy" id="6706"/>
    <lineage>
        <taxon>Eukaryota</taxon>
        <taxon>Metazoa</taxon>
        <taxon>Ecdysozoa</taxon>
        <taxon>Arthropoda</taxon>
        <taxon>Crustacea</taxon>
        <taxon>Multicrustacea</taxon>
        <taxon>Malacostraca</taxon>
        <taxon>Eumalacostraca</taxon>
        <taxon>Eucarida</taxon>
        <taxon>Decapoda</taxon>
        <taxon>Pleocyemata</taxon>
        <taxon>Astacidea</taxon>
        <taxon>Nephropoidea</taxon>
        <taxon>Nephropidae</taxon>
        <taxon>Homarus</taxon>
    </lineage>
</organism>
<dbReference type="EMBL" id="JAHLQT010007678">
    <property type="protein sequence ID" value="KAG7174292.1"/>
    <property type="molecule type" value="Genomic_DNA"/>
</dbReference>
<keyword evidence="6" id="KW-1185">Reference proteome</keyword>
<evidence type="ECO:0000313" key="5">
    <source>
        <dbReference type="EMBL" id="KAG7174292.1"/>
    </source>
</evidence>
<dbReference type="Pfam" id="PF13927">
    <property type="entry name" value="Ig_3"/>
    <property type="match status" value="2"/>
</dbReference>
<reference evidence="5" key="1">
    <citation type="journal article" date="2021" name="Sci. Adv.">
        <title>The American lobster genome reveals insights on longevity, neural, and immune adaptations.</title>
        <authorList>
            <person name="Polinski J.M."/>
            <person name="Zimin A.V."/>
            <person name="Clark K.F."/>
            <person name="Kohn A.B."/>
            <person name="Sadowski N."/>
            <person name="Timp W."/>
            <person name="Ptitsyn A."/>
            <person name="Khanna P."/>
            <person name="Romanova D.Y."/>
            <person name="Williams P."/>
            <person name="Greenwood S.J."/>
            <person name="Moroz L.L."/>
            <person name="Walt D.R."/>
            <person name="Bodnar A.G."/>
        </authorList>
    </citation>
    <scope>NUCLEOTIDE SEQUENCE</scope>
    <source>
        <strain evidence="5">GMGI-L3</strain>
    </source>
</reference>
<dbReference type="PROSITE" id="PS50835">
    <property type="entry name" value="IG_LIKE"/>
    <property type="match status" value="3"/>
</dbReference>
<dbReference type="Proteomes" id="UP000747542">
    <property type="component" value="Unassembled WGS sequence"/>
</dbReference>
<dbReference type="PANTHER" id="PTHR23278">
    <property type="entry name" value="SIDESTEP PROTEIN"/>
    <property type="match status" value="1"/>
</dbReference>
<protein>
    <submittedName>
        <fullName evidence="5">Hemicentin-1-like 2</fullName>
    </submittedName>
</protein>
<dbReference type="InterPro" id="IPR013783">
    <property type="entry name" value="Ig-like_fold"/>
</dbReference>
<proteinExistence type="predicted"/>
<dbReference type="CDD" id="cd00096">
    <property type="entry name" value="Ig"/>
    <property type="match status" value="1"/>
</dbReference>
<dbReference type="PANTHER" id="PTHR23278:SF32">
    <property type="entry name" value="NEUROMUSCULIN, ISOFORM E"/>
    <property type="match status" value="1"/>
</dbReference>
<comment type="caution">
    <text evidence="5">The sequence shown here is derived from an EMBL/GenBank/DDBJ whole genome shotgun (WGS) entry which is preliminary data.</text>
</comment>
<dbReference type="InterPro" id="IPR013162">
    <property type="entry name" value="CD80_C2-set"/>
</dbReference>
<evidence type="ECO:0000256" key="3">
    <source>
        <dbReference type="ARBA" id="ARBA00023157"/>
    </source>
</evidence>
<dbReference type="GO" id="GO:0016020">
    <property type="term" value="C:membrane"/>
    <property type="evidence" value="ECO:0007669"/>
    <property type="project" value="UniProtKB-SubCell"/>
</dbReference>
<sequence length="394" mass="43244">MSRERHNTADLGGAYVLFPGFPAPIVTWWQDLKLLDNSSYVISNSGPSQTVNELTVGPLTRQLVEVPFTCRSENNPLSSPMDRTVHLKIHMAPQSVVLGEAATVRAGMEERLECRAKGAYPEANITWTLDGKKLNFTAKETRQIGSDTVSWVQFVASPREHGAVLTCTASSSTLPDPPVSTNATLNVTHAPLVRLELGASLRPDHIRQGDDVYFDCLIVANPPVQRIAWYKEDTEVKHHKTAGVLVGGTNLVLQSVQRPDAGTYTCNATNAVAASRSNPFTLSIQYGPMCAQERVTVTAVEGEVVTLQCTVDAYPANVTFYWLFNNTVDSTRFRPSEYTVEGSVSRLRYVAYSARDYGTVFCWASNVVGHQKDPCAFTLQPAGTHHSHTVLFIL</sequence>
<feature type="domain" description="Ig-like" evidence="4">
    <location>
        <begin position="191"/>
        <end position="283"/>
    </location>
</feature>
<feature type="domain" description="Ig-like" evidence="4">
    <location>
        <begin position="288"/>
        <end position="378"/>
    </location>
</feature>
<accession>A0A8J5N6V6</accession>
<dbReference type="Pfam" id="PF08205">
    <property type="entry name" value="C2-set_2"/>
    <property type="match status" value="1"/>
</dbReference>
<keyword evidence="2" id="KW-0472">Membrane</keyword>
<dbReference type="InterPro" id="IPR036179">
    <property type="entry name" value="Ig-like_dom_sf"/>
</dbReference>